<feature type="compositionally biased region" description="Polar residues" evidence="1">
    <location>
        <begin position="82"/>
        <end position="98"/>
    </location>
</feature>
<accession>A0A6J5ZQF8</accession>
<evidence type="ECO:0000256" key="1">
    <source>
        <dbReference type="SAM" id="MobiDB-lite"/>
    </source>
</evidence>
<gene>
    <name evidence="2" type="ORF">UFOPK3770_01200</name>
</gene>
<feature type="region of interest" description="Disordered" evidence="1">
    <location>
        <begin position="75"/>
        <end position="102"/>
    </location>
</feature>
<reference evidence="2" key="1">
    <citation type="submission" date="2020-05" db="EMBL/GenBank/DDBJ databases">
        <authorList>
            <person name="Chiriac C."/>
            <person name="Salcher M."/>
            <person name="Ghai R."/>
            <person name="Kavagutti S V."/>
        </authorList>
    </citation>
    <scope>NUCLEOTIDE SEQUENCE</scope>
</reference>
<proteinExistence type="predicted"/>
<evidence type="ECO:0000313" key="2">
    <source>
        <dbReference type="EMBL" id="CAB4343628.1"/>
    </source>
</evidence>
<organism evidence="2">
    <name type="scientific">freshwater metagenome</name>
    <dbReference type="NCBI Taxonomy" id="449393"/>
    <lineage>
        <taxon>unclassified sequences</taxon>
        <taxon>metagenomes</taxon>
        <taxon>ecological metagenomes</taxon>
    </lineage>
</organism>
<dbReference type="AlphaFoldDB" id="A0A6J5ZQF8"/>
<dbReference type="EMBL" id="CAESAJ010000170">
    <property type="protein sequence ID" value="CAB4343628.1"/>
    <property type="molecule type" value="Genomic_DNA"/>
</dbReference>
<sequence length="129" mass="13387">MTSTSDWPMFPAAIARRPLASRIEASINVVVVLPFVPVMVSHGASSLRSLRSCQANSSSPQMGMPAFCAAITMGASGDTPGERTNSSASGGNVESSPRMTVAPKISKMVARSRVLSDSEISKTVTTASL</sequence>
<name>A0A6J5ZQF8_9ZZZZ</name>
<protein>
    <submittedName>
        <fullName evidence="2">Unannotated protein</fullName>
    </submittedName>
</protein>